<dbReference type="RefSeq" id="WP_120605385.1">
    <property type="nucleotide sequence ID" value="NZ_RAWE01000115.1"/>
</dbReference>
<proteinExistence type="predicted"/>
<keyword evidence="1" id="KW-0732">Signal</keyword>
<dbReference type="Proteomes" id="UP000268313">
    <property type="component" value="Unassembled WGS sequence"/>
</dbReference>
<evidence type="ECO:0000313" key="2">
    <source>
        <dbReference type="EMBL" id="RKG99391.1"/>
    </source>
</evidence>
<keyword evidence="3" id="KW-1185">Reference proteome</keyword>
<organism evidence="2 3">
    <name type="scientific">Corallococcus carmarthensis</name>
    <dbReference type="NCBI Taxonomy" id="2316728"/>
    <lineage>
        <taxon>Bacteria</taxon>
        <taxon>Pseudomonadati</taxon>
        <taxon>Myxococcota</taxon>
        <taxon>Myxococcia</taxon>
        <taxon>Myxococcales</taxon>
        <taxon>Cystobacterineae</taxon>
        <taxon>Myxococcaceae</taxon>
        <taxon>Corallococcus</taxon>
    </lineage>
</organism>
<dbReference type="EMBL" id="RAWE01000115">
    <property type="protein sequence ID" value="RKG99391.1"/>
    <property type="molecule type" value="Genomic_DNA"/>
</dbReference>
<evidence type="ECO:0000256" key="1">
    <source>
        <dbReference type="SAM" id="SignalP"/>
    </source>
</evidence>
<dbReference type="OrthoDB" id="5509161at2"/>
<reference evidence="3" key="1">
    <citation type="submission" date="2018-09" db="EMBL/GenBank/DDBJ databases">
        <authorList>
            <person name="Livingstone P.G."/>
            <person name="Whitworth D.E."/>
        </authorList>
    </citation>
    <scope>NUCLEOTIDE SEQUENCE [LARGE SCALE GENOMIC DNA]</scope>
    <source>
        <strain evidence="3">CA043D</strain>
    </source>
</reference>
<feature type="signal peptide" evidence="1">
    <location>
        <begin position="1"/>
        <end position="26"/>
    </location>
</feature>
<name>A0A3A8KAH0_9BACT</name>
<feature type="chain" id="PRO_5017222034" evidence="1">
    <location>
        <begin position="27"/>
        <end position="181"/>
    </location>
</feature>
<sequence>MKRYSQSLRRGVGVLAVLAGVGGALASSEQDQLSFNIARTQFNLRMTANNVTGQEFQVSRAPGELRGRVADVPVTLKLEDQKVKGNIGTAVVNLDVKRDGDAVKAKGGFGGRPVTLTLSPQELTVYVRDCTYRLKAKEPGRTYEGPRSCDRALTPPTEIKLPDAFLAASPEEQASLLLLAL</sequence>
<protein>
    <submittedName>
        <fullName evidence="2">Uncharacterized protein</fullName>
    </submittedName>
</protein>
<comment type="caution">
    <text evidence="2">The sequence shown here is derived from an EMBL/GenBank/DDBJ whole genome shotgun (WGS) entry which is preliminary data.</text>
</comment>
<evidence type="ECO:0000313" key="3">
    <source>
        <dbReference type="Proteomes" id="UP000268313"/>
    </source>
</evidence>
<accession>A0A3A8KAH0</accession>
<dbReference type="AlphaFoldDB" id="A0A3A8KAH0"/>
<gene>
    <name evidence="2" type="ORF">D7X32_26660</name>
</gene>